<dbReference type="AlphaFoldDB" id="A0AAW1WST4"/>
<gene>
    <name evidence="2" type="ORF">M0R45_023942</name>
</gene>
<dbReference type="EMBL" id="JBEDUW010000005">
    <property type="protein sequence ID" value="KAK9926729.1"/>
    <property type="molecule type" value="Genomic_DNA"/>
</dbReference>
<dbReference type="PANTHER" id="PTHR34427">
    <property type="entry name" value="DUF4283 DOMAIN PROTEIN"/>
    <property type="match status" value="1"/>
</dbReference>
<feature type="region of interest" description="Disordered" evidence="1">
    <location>
        <begin position="546"/>
        <end position="575"/>
    </location>
</feature>
<proteinExistence type="predicted"/>
<dbReference type="Proteomes" id="UP001457282">
    <property type="component" value="Unassembled WGS sequence"/>
</dbReference>
<reference evidence="2 3" key="1">
    <citation type="journal article" date="2023" name="G3 (Bethesda)">
        <title>A chromosome-length genome assembly and annotation of blackberry (Rubus argutus, cv. 'Hillquist').</title>
        <authorList>
            <person name="Bruna T."/>
            <person name="Aryal R."/>
            <person name="Dudchenko O."/>
            <person name="Sargent D.J."/>
            <person name="Mead D."/>
            <person name="Buti M."/>
            <person name="Cavallini A."/>
            <person name="Hytonen T."/>
            <person name="Andres J."/>
            <person name="Pham M."/>
            <person name="Weisz D."/>
            <person name="Mascagni F."/>
            <person name="Usai G."/>
            <person name="Natali L."/>
            <person name="Bassil N."/>
            <person name="Fernandez G.E."/>
            <person name="Lomsadze A."/>
            <person name="Armour M."/>
            <person name="Olukolu B."/>
            <person name="Poorten T."/>
            <person name="Britton C."/>
            <person name="Davik J."/>
            <person name="Ashrafi H."/>
            <person name="Aiden E.L."/>
            <person name="Borodovsky M."/>
            <person name="Worthington M."/>
        </authorList>
    </citation>
    <scope>NUCLEOTIDE SEQUENCE [LARGE SCALE GENOMIC DNA]</scope>
    <source>
        <strain evidence="2">PI 553951</strain>
    </source>
</reference>
<evidence type="ECO:0000313" key="2">
    <source>
        <dbReference type="EMBL" id="KAK9926729.1"/>
    </source>
</evidence>
<dbReference type="PANTHER" id="PTHR34427:SF5">
    <property type="entry name" value="DUF4283 DOMAIN-CONTAINING PROTEIN"/>
    <property type="match status" value="1"/>
</dbReference>
<protein>
    <recommendedName>
        <fullName evidence="4">DUF4283 domain-containing protein</fullName>
    </recommendedName>
</protein>
<sequence>MEENLAAIAFGVPKCNMRLQQATEKRSQTGHKKEEVRLNYKEALQKNSEMTSHSRDKMLQVSSKKDDKSRWQCSVVCKRTSIKTSWNEISKEFSAILEKQVVLYPFQCNKALLFCNSEEEAEWVARHKKITVNIKDEVLLCRWKQKCNFHGKRKFVSFGGWIEIEGLPFNLWTNEIFKQIGDACGGYLETDYGTENFQTLFAARIKVKSNESGLIPEFVDVIGNFEAFYVRIHPSTLPCHYGDLQWENPRTEKKSAYAQTRISHSREKQKAVVQRFPAKPLAAAKGKFSAQDFKSIHMSRGREDKKSEYGQKNPLTFEALGSVELSLGWGKDLIKGDSSSRHKEKNVWNNGKGMEAWEKEDWNAQKLVDADMAVNNGSAVMGKNNKELRPLGVFKDTKCVDVDTVARAKSVETGFAVRDQIIQKHRRFSDGGLRSTNWAFMDFPIDTKFFKKFGPTRTRGHGPRLLSSKCFEGIISSHEHPNQKMEMVPQDPVEPLTTDRDLDIDLSIEEVSHFEIGQSSGLSLVDKQPVLEHYYNFAPAYFLSEEEDQEQVEESEESASQEANRDFFEENNGGLRDLFNDSKEVVMREDNNVTKREETLTIAEGTTNQKRVKTAKILSTMKLKLVPLNKTLVYGRRNGNGKKGRGRRKVQ</sequence>
<evidence type="ECO:0008006" key="4">
    <source>
        <dbReference type="Google" id="ProtNLM"/>
    </source>
</evidence>
<accession>A0AAW1WST4</accession>
<organism evidence="2 3">
    <name type="scientific">Rubus argutus</name>
    <name type="common">Southern blackberry</name>
    <dbReference type="NCBI Taxonomy" id="59490"/>
    <lineage>
        <taxon>Eukaryota</taxon>
        <taxon>Viridiplantae</taxon>
        <taxon>Streptophyta</taxon>
        <taxon>Embryophyta</taxon>
        <taxon>Tracheophyta</taxon>
        <taxon>Spermatophyta</taxon>
        <taxon>Magnoliopsida</taxon>
        <taxon>eudicotyledons</taxon>
        <taxon>Gunneridae</taxon>
        <taxon>Pentapetalae</taxon>
        <taxon>rosids</taxon>
        <taxon>fabids</taxon>
        <taxon>Rosales</taxon>
        <taxon>Rosaceae</taxon>
        <taxon>Rosoideae</taxon>
        <taxon>Rosoideae incertae sedis</taxon>
        <taxon>Rubus</taxon>
    </lineage>
</organism>
<evidence type="ECO:0000256" key="1">
    <source>
        <dbReference type="SAM" id="MobiDB-lite"/>
    </source>
</evidence>
<feature type="compositionally biased region" description="Acidic residues" evidence="1">
    <location>
        <begin position="546"/>
        <end position="559"/>
    </location>
</feature>
<comment type="caution">
    <text evidence="2">The sequence shown here is derived from an EMBL/GenBank/DDBJ whole genome shotgun (WGS) entry which is preliminary data.</text>
</comment>
<name>A0AAW1WST4_RUBAR</name>
<keyword evidence="3" id="KW-1185">Reference proteome</keyword>
<evidence type="ECO:0000313" key="3">
    <source>
        <dbReference type="Proteomes" id="UP001457282"/>
    </source>
</evidence>